<protein>
    <submittedName>
        <fullName evidence="7">YIP1 family protein</fullName>
    </submittedName>
</protein>
<feature type="transmembrane region" description="Helical" evidence="5">
    <location>
        <begin position="68"/>
        <end position="93"/>
    </location>
</feature>
<comment type="subcellular location">
    <subcellularLocation>
        <location evidence="1">Membrane</location>
        <topology evidence="1">Multi-pass membrane protein</topology>
    </subcellularLocation>
</comment>
<keyword evidence="2 5" id="KW-0812">Transmembrane</keyword>
<evidence type="ECO:0000256" key="2">
    <source>
        <dbReference type="ARBA" id="ARBA00022692"/>
    </source>
</evidence>
<feature type="transmembrane region" description="Helical" evidence="5">
    <location>
        <begin position="136"/>
        <end position="153"/>
    </location>
</feature>
<accession>A0A1V0GP01</accession>
<dbReference type="Pfam" id="PF04893">
    <property type="entry name" value="Yip1"/>
    <property type="match status" value="1"/>
</dbReference>
<name>A0A1V0GP01_9RHOB</name>
<evidence type="ECO:0000313" key="8">
    <source>
        <dbReference type="Proteomes" id="UP000191257"/>
    </source>
</evidence>
<dbReference type="InterPro" id="IPR006977">
    <property type="entry name" value="Yip1_dom"/>
</dbReference>
<feature type="domain" description="Yip1" evidence="6">
    <location>
        <begin position="13"/>
        <end position="182"/>
    </location>
</feature>
<evidence type="ECO:0000256" key="1">
    <source>
        <dbReference type="ARBA" id="ARBA00004141"/>
    </source>
</evidence>
<keyword evidence="3 5" id="KW-1133">Transmembrane helix</keyword>
<gene>
    <name evidence="7" type="ORF">A6J80_03630</name>
</gene>
<evidence type="ECO:0000256" key="4">
    <source>
        <dbReference type="ARBA" id="ARBA00023136"/>
    </source>
</evidence>
<feature type="transmembrane region" description="Helical" evidence="5">
    <location>
        <begin position="105"/>
        <end position="130"/>
    </location>
</feature>
<dbReference type="AlphaFoldDB" id="A0A1V0GP01"/>
<dbReference type="KEGG" id="pye:A6J80_03630"/>
<sequence length="195" mass="20153">MTFGELGDLVVLTLRDPAGFVRTMRRVDPPTGARWMALALAVSLSTLLAMLARLAFPLPADDPLAGLLASPAMLATVQFGALAFLAALITAIGRLFGGAGTFDDALLLIAWVELILVGLQAAQLALMVVLPGTGSLMSLVALGMSIYLTIALTRALHGFSSTAKVAVTFIGGIFVMGFLLSLIAAAFGILPEVTP</sequence>
<evidence type="ECO:0000313" key="7">
    <source>
        <dbReference type="EMBL" id="ARC35587.1"/>
    </source>
</evidence>
<evidence type="ECO:0000259" key="6">
    <source>
        <dbReference type="Pfam" id="PF04893"/>
    </source>
</evidence>
<dbReference type="EMBL" id="CP020442">
    <property type="protein sequence ID" value="ARC35587.1"/>
    <property type="molecule type" value="Genomic_DNA"/>
</dbReference>
<evidence type="ECO:0000256" key="5">
    <source>
        <dbReference type="SAM" id="Phobius"/>
    </source>
</evidence>
<organism evidence="7 8">
    <name type="scientific">Paracoccus yeei</name>
    <dbReference type="NCBI Taxonomy" id="147645"/>
    <lineage>
        <taxon>Bacteria</taxon>
        <taxon>Pseudomonadati</taxon>
        <taxon>Pseudomonadota</taxon>
        <taxon>Alphaproteobacteria</taxon>
        <taxon>Rhodobacterales</taxon>
        <taxon>Paracoccaceae</taxon>
        <taxon>Paracoccus</taxon>
    </lineage>
</organism>
<proteinExistence type="predicted"/>
<dbReference type="eggNOG" id="ENOG5032RKM">
    <property type="taxonomic scope" value="Bacteria"/>
</dbReference>
<dbReference type="Proteomes" id="UP000191257">
    <property type="component" value="Chromosome"/>
</dbReference>
<evidence type="ECO:0000256" key="3">
    <source>
        <dbReference type="ARBA" id="ARBA00022989"/>
    </source>
</evidence>
<keyword evidence="4 5" id="KW-0472">Membrane</keyword>
<dbReference type="STRING" id="147645.A6J80_03630"/>
<keyword evidence="8" id="KW-1185">Reference proteome</keyword>
<feature type="transmembrane region" description="Helical" evidence="5">
    <location>
        <begin position="165"/>
        <end position="190"/>
    </location>
</feature>
<dbReference type="GO" id="GO:0016020">
    <property type="term" value="C:membrane"/>
    <property type="evidence" value="ECO:0007669"/>
    <property type="project" value="UniProtKB-SubCell"/>
</dbReference>
<reference evidence="7" key="1">
    <citation type="submission" date="2017-12" db="EMBL/GenBank/DDBJ databases">
        <title>FDA dAtabase for Regulatory Grade micrObial Sequences (FDA-ARGOS): Supporting development and validation of Infectious Disease Dx tests.</title>
        <authorList>
            <person name="Campos J."/>
            <person name="Goldberg B."/>
            <person name="Tallon L."/>
            <person name="Sadzewicz L."/>
            <person name="Sengamalay N."/>
            <person name="Ott S."/>
            <person name="Godinez A."/>
            <person name="Nagaraj S."/>
            <person name="Vyas G."/>
            <person name="Aluvathingal J."/>
            <person name="Nadendla S."/>
            <person name="Geyer C."/>
            <person name="Nandy P."/>
            <person name="Hobson J."/>
            <person name="Sichtig H."/>
        </authorList>
    </citation>
    <scope>NUCLEOTIDE SEQUENCE</scope>
    <source>
        <strain evidence="7">FDAARGOS_252</strain>
    </source>
</reference>
<dbReference type="RefSeq" id="WP_080620532.1">
    <property type="nucleotide sequence ID" value="NZ_CAWMZI010000001.1"/>
</dbReference>
<feature type="transmembrane region" description="Helical" evidence="5">
    <location>
        <begin position="35"/>
        <end position="56"/>
    </location>
</feature>